<evidence type="ECO:0000313" key="2">
    <source>
        <dbReference type="EMBL" id="MPC45821.1"/>
    </source>
</evidence>
<feature type="region of interest" description="Disordered" evidence="1">
    <location>
        <begin position="1"/>
        <end position="38"/>
    </location>
</feature>
<dbReference type="EMBL" id="VSRR010006909">
    <property type="protein sequence ID" value="MPC45821.1"/>
    <property type="molecule type" value="Genomic_DNA"/>
</dbReference>
<accession>A0A5B7FEY8</accession>
<organism evidence="2 3">
    <name type="scientific">Portunus trituberculatus</name>
    <name type="common">Swimming crab</name>
    <name type="synonym">Neptunus trituberculatus</name>
    <dbReference type="NCBI Taxonomy" id="210409"/>
    <lineage>
        <taxon>Eukaryota</taxon>
        <taxon>Metazoa</taxon>
        <taxon>Ecdysozoa</taxon>
        <taxon>Arthropoda</taxon>
        <taxon>Crustacea</taxon>
        <taxon>Multicrustacea</taxon>
        <taxon>Malacostraca</taxon>
        <taxon>Eumalacostraca</taxon>
        <taxon>Eucarida</taxon>
        <taxon>Decapoda</taxon>
        <taxon>Pleocyemata</taxon>
        <taxon>Brachyura</taxon>
        <taxon>Eubrachyura</taxon>
        <taxon>Portunoidea</taxon>
        <taxon>Portunidae</taxon>
        <taxon>Portuninae</taxon>
        <taxon>Portunus</taxon>
    </lineage>
</organism>
<sequence>MPDQESELQQFTTTAEVHQPQEGQLDQQRPRTPTHATHPTHAVLLPCTNHQPMPPLQDSLHENTTLTPAKDSLLSGFLDLCGRAVISTRRDLLH</sequence>
<dbReference type="Proteomes" id="UP000324222">
    <property type="component" value="Unassembled WGS sequence"/>
</dbReference>
<proteinExistence type="predicted"/>
<evidence type="ECO:0000313" key="3">
    <source>
        <dbReference type="Proteomes" id="UP000324222"/>
    </source>
</evidence>
<comment type="caution">
    <text evidence="2">The sequence shown here is derived from an EMBL/GenBank/DDBJ whole genome shotgun (WGS) entry which is preliminary data.</text>
</comment>
<protein>
    <submittedName>
        <fullName evidence="2">Uncharacterized protein</fullName>
    </submittedName>
</protein>
<keyword evidence="3" id="KW-1185">Reference proteome</keyword>
<evidence type="ECO:0000256" key="1">
    <source>
        <dbReference type="SAM" id="MobiDB-lite"/>
    </source>
</evidence>
<gene>
    <name evidence="2" type="ORF">E2C01_039527</name>
</gene>
<feature type="compositionally biased region" description="Polar residues" evidence="1">
    <location>
        <begin position="7"/>
        <end position="27"/>
    </location>
</feature>
<reference evidence="2 3" key="1">
    <citation type="submission" date="2019-05" db="EMBL/GenBank/DDBJ databases">
        <title>Another draft genome of Portunus trituberculatus and its Hox gene families provides insights of decapod evolution.</title>
        <authorList>
            <person name="Jeong J.-H."/>
            <person name="Song I."/>
            <person name="Kim S."/>
            <person name="Choi T."/>
            <person name="Kim D."/>
            <person name="Ryu S."/>
            <person name="Kim W."/>
        </authorList>
    </citation>
    <scope>NUCLEOTIDE SEQUENCE [LARGE SCALE GENOMIC DNA]</scope>
    <source>
        <tissue evidence="2">Muscle</tissue>
    </source>
</reference>
<dbReference type="AlphaFoldDB" id="A0A5B7FEY8"/>
<name>A0A5B7FEY8_PORTR</name>